<evidence type="ECO:0000256" key="9">
    <source>
        <dbReference type="ARBA" id="ARBA00022741"/>
    </source>
</evidence>
<dbReference type="STRING" id="1802597.A2Z24_00020"/>
<reference evidence="19 20" key="1">
    <citation type="journal article" date="2016" name="Nat. Commun.">
        <title>Thousands of microbial genomes shed light on interconnected biogeochemical processes in an aquifer system.</title>
        <authorList>
            <person name="Anantharaman K."/>
            <person name="Brown C.T."/>
            <person name="Hug L.A."/>
            <person name="Sharon I."/>
            <person name="Castelle C.J."/>
            <person name="Probst A.J."/>
            <person name="Thomas B.C."/>
            <person name="Singh A."/>
            <person name="Wilkins M.J."/>
            <person name="Karaoz U."/>
            <person name="Brodie E.L."/>
            <person name="Williams K.H."/>
            <person name="Hubbard S.S."/>
            <person name="Banfield J.F."/>
        </authorList>
    </citation>
    <scope>NUCLEOTIDE SEQUENCE [LARGE SCALE GENOMIC DNA]</scope>
</reference>
<dbReference type="InterPro" id="IPR006319">
    <property type="entry name" value="PEP_synth"/>
</dbReference>
<dbReference type="SUPFAM" id="SSF51621">
    <property type="entry name" value="Phosphoenolpyruvate/pyruvate domain"/>
    <property type="match status" value="1"/>
</dbReference>
<feature type="domain" description="Pyruvate phosphate dikinase AMP/ATP-binding" evidence="17">
    <location>
        <begin position="17"/>
        <end position="322"/>
    </location>
</feature>
<dbReference type="Gene3D" id="3.30.470.20">
    <property type="entry name" value="ATP-grasp fold, B domain"/>
    <property type="match status" value="1"/>
</dbReference>
<dbReference type="InterPro" id="IPR008279">
    <property type="entry name" value="PEP-util_enz_mobile_dom"/>
</dbReference>
<evidence type="ECO:0000259" key="16">
    <source>
        <dbReference type="Pfam" id="PF00391"/>
    </source>
</evidence>
<keyword evidence="7 15" id="KW-0808">Transferase</keyword>
<keyword evidence="8 15" id="KW-0479">Metal-binding</keyword>
<dbReference type="SUPFAM" id="SSF56059">
    <property type="entry name" value="Glutathione synthetase ATP-binding domain-like"/>
    <property type="match status" value="1"/>
</dbReference>
<evidence type="ECO:0000256" key="7">
    <source>
        <dbReference type="ARBA" id="ARBA00022679"/>
    </source>
</evidence>
<dbReference type="GO" id="GO:0005524">
    <property type="term" value="F:ATP binding"/>
    <property type="evidence" value="ECO:0007669"/>
    <property type="project" value="UniProtKB-KW"/>
</dbReference>
<proteinExistence type="inferred from homology"/>
<dbReference type="InterPro" id="IPR002192">
    <property type="entry name" value="PPDK_AMP/ATP-bd"/>
</dbReference>
<dbReference type="FunFam" id="3.30.1490.20:FF:000010">
    <property type="entry name" value="Phosphoenolpyruvate synthase"/>
    <property type="match status" value="1"/>
</dbReference>
<evidence type="ECO:0000256" key="1">
    <source>
        <dbReference type="ARBA" id="ARBA00001946"/>
    </source>
</evidence>
<comment type="catalytic activity">
    <reaction evidence="14 15">
        <text>pyruvate + ATP + H2O = phosphoenolpyruvate + AMP + phosphate + 2 H(+)</text>
        <dbReference type="Rhea" id="RHEA:11364"/>
        <dbReference type="ChEBI" id="CHEBI:15361"/>
        <dbReference type="ChEBI" id="CHEBI:15377"/>
        <dbReference type="ChEBI" id="CHEBI:15378"/>
        <dbReference type="ChEBI" id="CHEBI:30616"/>
        <dbReference type="ChEBI" id="CHEBI:43474"/>
        <dbReference type="ChEBI" id="CHEBI:58702"/>
        <dbReference type="ChEBI" id="CHEBI:456215"/>
        <dbReference type="EC" id="2.7.9.2"/>
    </reaction>
</comment>
<evidence type="ECO:0000256" key="14">
    <source>
        <dbReference type="ARBA" id="ARBA00047700"/>
    </source>
</evidence>
<dbReference type="Gene3D" id="3.30.1490.20">
    <property type="entry name" value="ATP-grasp fold, A domain"/>
    <property type="match status" value="1"/>
</dbReference>
<comment type="cofactor">
    <cofactor evidence="1 15">
        <name>Mg(2+)</name>
        <dbReference type="ChEBI" id="CHEBI:18420"/>
    </cofactor>
</comment>
<dbReference type="InterPro" id="IPR040442">
    <property type="entry name" value="Pyrv_kinase-like_dom_sf"/>
</dbReference>
<dbReference type="Gene3D" id="3.20.20.60">
    <property type="entry name" value="Phosphoenolpyruvate-binding domains"/>
    <property type="match status" value="1"/>
</dbReference>
<name>A0A1G1WDM8_9BACT</name>
<keyword evidence="10 15" id="KW-0418">Kinase</keyword>
<protein>
    <recommendedName>
        <fullName evidence="6 15">Phosphoenolpyruvate synthase</fullName>
        <shortName evidence="15">PEP synthase</shortName>
        <ecNumber evidence="5 15">2.7.9.2</ecNumber>
    </recommendedName>
    <alternativeName>
        <fullName evidence="13 15">Pyruvate, water dikinase</fullName>
    </alternativeName>
</protein>
<evidence type="ECO:0000256" key="11">
    <source>
        <dbReference type="ARBA" id="ARBA00022840"/>
    </source>
</evidence>
<dbReference type="Gene3D" id="3.50.30.10">
    <property type="entry name" value="Phosphohistidine domain"/>
    <property type="match status" value="1"/>
</dbReference>
<dbReference type="SUPFAM" id="SSF52009">
    <property type="entry name" value="Phosphohistidine domain"/>
    <property type="match status" value="1"/>
</dbReference>
<evidence type="ECO:0000256" key="10">
    <source>
        <dbReference type="ARBA" id="ARBA00022777"/>
    </source>
</evidence>
<keyword evidence="11 15" id="KW-0067">ATP-binding</keyword>
<dbReference type="AlphaFoldDB" id="A0A1G1WDM8"/>
<evidence type="ECO:0000313" key="19">
    <source>
        <dbReference type="EMBL" id="OGY25387.1"/>
    </source>
</evidence>
<evidence type="ECO:0000256" key="2">
    <source>
        <dbReference type="ARBA" id="ARBA00002988"/>
    </source>
</evidence>
<dbReference type="InterPro" id="IPR000121">
    <property type="entry name" value="PEP_util_C"/>
</dbReference>
<comment type="caution">
    <text evidence="19">The sequence shown here is derived from an EMBL/GenBank/DDBJ whole genome shotgun (WGS) entry which is preliminary data.</text>
</comment>
<evidence type="ECO:0000256" key="15">
    <source>
        <dbReference type="PIRNR" id="PIRNR000854"/>
    </source>
</evidence>
<sequence length="759" mass="83521">MPKSVLWFSETNKEDTSIVGGKAANLGELTRVGLPVPHGFTIVAEAYFDFLKESSLEGKIKKIFGNLDPADTKLLGDTSNLVKKAILAHPLSKELGRTITDNYRRLAKNNSGLVAVRSSATAEDLPEASFAGQQSKFLNVKGDKELLEAVKQCWASLFEPRAIFYRSEKGFDHLKVGMAVVIQEMVPAEVSGVMFTIDPVGNDKNKIIIEAIWGLGELIVQGAVTPDHYEVAKSDFKIVKKQIVAQTKELIRVGKETREIAVATAYQGVQKLSDEKIIELAKIGRRIENHYGFPQDIEWAFANGDIKIVQTRAVTTLKNVEKTLKEHIQIDLPIILKGSPASPGIAVGLPKVLLSAKEIAKIKPGDILVAEMTNPDYVPAMKKAVGIVTDKGGRTSHAAIVSRELGIPCVVGTKGATRTLNHSNLAVTVNGAAGLVYKGALSPAKLNALEYSKKQDEEQVRSLKTATKVFVNLGEPDLAEEVAKRYVDGVGLLRAEFMIAEIGTHPKKVIADHKQKLFIEQLKNGLKRFASAFDPRPVIYRATDFKSNEYKNLKGGERYEEDEPNPLLGFRGAGRYITDPAVFEMELEAVKAVRNKLGFKNLWLMIPFVRTLEEMEQVKKLVAAAGLHRSSSFKLLMMAEIPSNVILIDKFLESGIDGVSIGSNDLTMLLLGLDRDNAKVAPEFNELDPAVLQSIERLIRETRKRKLYSGICGQAPSVYPKLTEKLVEWGISSVSVSPDAIEKTREIIYEAERKLVTKS</sequence>
<accession>A0A1G1WDM8</accession>
<evidence type="ECO:0000256" key="8">
    <source>
        <dbReference type="ARBA" id="ARBA00022723"/>
    </source>
</evidence>
<organism evidence="19 20">
    <name type="scientific">Candidatus Woykebacteria bacterium RBG_16_44_10</name>
    <dbReference type="NCBI Taxonomy" id="1802597"/>
    <lineage>
        <taxon>Bacteria</taxon>
        <taxon>Candidatus Woykeibacteriota</taxon>
    </lineage>
</organism>
<comment type="similarity">
    <text evidence="4 15">Belongs to the PEP-utilizing enzyme family.</text>
</comment>
<evidence type="ECO:0000256" key="6">
    <source>
        <dbReference type="ARBA" id="ARBA00021623"/>
    </source>
</evidence>
<keyword evidence="12 15" id="KW-0460">Magnesium</keyword>
<evidence type="ECO:0000256" key="3">
    <source>
        <dbReference type="ARBA" id="ARBA00004742"/>
    </source>
</evidence>
<evidence type="ECO:0000313" key="20">
    <source>
        <dbReference type="Proteomes" id="UP000177588"/>
    </source>
</evidence>
<dbReference type="PIRSF" id="PIRSF000854">
    <property type="entry name" value="PEP_synthase"/>
    <property type="match status" value="1"/>
</dbReference>
<evidence type="ECO:0000256" key="12">
    <source>
        <dbReference type="ARBA" id="ARBA00022842"/>
    </source>
</evidence>
<dbReference type="GO" id="GO:0006094">
    <property type="term" value="P:gluconeogenesis"/>
    <property type="evidence" value="ECO:0007669"/>
    <property type="project" value="UniProtKB-UniPathway"/>
</dbReference>
<dbReference type="PROSITE" id="PS00370">
    <property type="entry name" value="PEP_ENZYMES_PHOS_SITE"/>
    <property type="match status" value="1"/>
</dbReference>
<dbReference type="InterPro" id="IPR013815">
    <property type="entry name" value="ATP_grasp_subdomain_1"/>
</dbReference>
<comment type="pathway">
    <text evidence="3 15">Carbohydrate biosynthesis; gluconeogenesis.</text>
</comment>
<dbReference type="GO" id="GO:0046872">
    <property type="term" value="F:metal ion binding"/>
    <property type="evidence" value="ECO:0007669"/>
    <property type="project" value="UniProtKB-KW"/>
</dbReference>
<gene>
    <name evidence="19" type="ORF">A2Z24_00020</name>
</gene>
<comment type="function">
    <text evidence="2 15">Catalyzes the phosphorylation of pyruvate to phosphoenolpyruvate.</text>
</comment>
<dbReference type="Pfam" id="PF00391">
    <property type="entry name" value="PEP-utilizers"/>
    <property type="match status" value="1"/>
</dbReference>
<dbReference type="NCBIfam" id="NF005057">
    <property type="entry name" value="PRK06464.1"/>
    <property type="match status" value="1"/>
</dbReference>
<keyword evidence="19" id="KW-0670">Pyruvate</keyword>
<dbReference type="EMBL" id="MHCT01000030">
    <property type="protein sequence ID" value="OGY25387.1"/>
    <property type="molecule type" value="Genomic_DNA"/>
</dbReference>
<dbReference type="NCBIfam" id="TIGR01418">
    <property type="entry name" value="PEP_synth"/>
    <property type="match status" value="1"/>
</dbReference>
<dbReference type="Proteomes" id="UP000177588">
    <property type="component" value="Unassembled WGS sequence"/>
</dbReference>
<dbReference type="Pfam" id="PF02896">
    <property type="entry name" value="PEP-utilizers_C"/>
    <property type="match status" value="1"/>
</dbReference>
<keyword evidence="9 15" id="KW-0547">Nucleotide-binding</keyword>
<dbReference type="GO" id="GO:0008986">
    <property type="term" value="F:pyruvate, water dikinase activity"/>
    <property type="evidence" value="ECO:0007669"/>
    <property type="project" value="UniProtKB-EC"/>
</dbReference>
<dbReference type="Pfam" id="PF01326">
    <property type="entry name" value="PPDK_N"/>
    <property type="match status" value="1"/>
</dbReference>
<evidence type="ECO:0000259" key="17">
    <source>
        <dbReference type="Pfam" id="PF01326"/>
    </source>
</evidence>
<feature type="domain" description="PEP-utilising enzyme C-terminal" evidence="18">
    <location>
        <begin position="457"/>
        <end position="751"/>
    </location>
</feature>
<feature type="domain" description="PEP-utilising enzyme mobile" evidence="16">
    <location>
        <begin position="362"/>
        <end position="434"/>
    </location>
</feature>
<dbReference type="EC" id="2.7.9.2" evidence="5 15"/>
<dbReference type="PANTHER" id="PTHR43030:SF1">
    <property type="entry name" value="PHOSPHOENOLPYRUVATE SYNTHASE"/>
    <property type="match status" value="1"/>
</dbReference>
<evidence type="ECO:0000256" key="4">
    <source>
        <dbReference type="ARBA" id="ARBA00007837"/>
    </source>
</evidence>
<evidence type="ECO:0000256" key="13">
    <source>
        <dbReference type="ARBA" id="ARBA00033470"/>
    </source>
</evidence>
<evidence type="ECO:0000256" key="5">
    <source>
        <dbReference type="ARBA" id="ARBA00011996"/>
    </source>
</evidence>
<dbReference type="InterPro" id="IPR015813">
    <property type="entry name" value="Pyrv/PenolPyrv_kinase-like_dom"/>
</dbReference>
<dbReference type="UniPathway" id="UPA00138"/>
<dbReference type="InterPro" id="IPR018274">
    <property type="entry name" value="PEP_util_AS"/>
</dbReference>
<dbReference type="PANTHER" id="PTHR43030">
    <property type="entry name" value="PHOSPHOENOLPYRUVATE SYNTHASE"/>
    <property type="match status" value="1"/>
</dbReference>
<evidence type="ECO:0000259" key="18">
    <source>
        <dbReference type="Pfam" id="PF02896"/>
    </source>
</evidence>
<dbReference type="InterPro" id="IPR036637">
    <property type="entry name" value="Phosphohistidine_dom_sf"/>
</dbReference>